<proteinExistence type="predicted"/>
<dbReference type="RefSeq" id="WP_013422535.1">
    <property type="nucleotide sequence ID" value="NC_014666.1"/>
</dbReference>
<name>E3J3S8_PSEI1</name>
<accession>E3J3S8</accession>
<dbReference type="OrthoDB" id="3268062at2"/>
<dbReference type="KEGG" id="fri:FraEuI1c_1348"/>
<organism evidence="1 2">
    <name type="scientific">Pseudofrankia inefficax (strain DSM 45817 / CECT 9037 / DDB 130130 / EuI1c)</name>
    <name type="common">Frankia inefficax</name>
    <dbReference type="NCBI Taxonomy" id="298654"/>
    <lineage>
        <taxon>Bacteria</taxon>
        <taxon>Bacillati</taxon>
        <taxon>Actinomycetota</taxon>
        <taxon>Actinomycetes</taxon>
        <taxon>Frankiales</taxon>
        <taxon>Frankiaceae</taxon>
        <taxon>Pseudofrankia</taxon>
    </lineage>
</organism>
<evidence type="ECO:0000313" key="2">
    <source>
        <dbReference type="Proteomes" id="UP000002484"/>
    </source>
</evidence>
<dbReference type="AlphaFoldDB" id="E3J3S8"/>
<dbReference type="InterPro" id="IPR036689">
    <property type="entry name" value="ESAT-6-like_sf"/>
</dbReference>
<evidence type="ECO:0000313" key="1">
    <source>
        <dbReference type="EMBL" id="ADP79415.1"/>
    </source>
</evidence>
<evidence type="ECO:0008006" key="3">
    <source>
        <dbReference type="Google" id="ProtNLM"/>
    </source>
</evidence>
<dbReference type="Proteomes" id="UP000002484">
    <property type="component" value="Chromosome"/>
</dbReference>
<reference evidence="1 2" key="1">
    <citation type="submission" date="2010-10" db="EMBL/GenBank/DDBJ databases">
        <title>Complete sequence of Frankia sp. EuI1c.</title>
        <authorList>
            <consortium name="US DOE Joint Genome Institute"/>
            <person name="Lucas S."/>
            <person name="Copeland A."/>
            <person name="Lapidus A."/>
            <person name="Cheng J.-F."/>
            <person name="Bruce D."/>
            <person name="Goodwin L."/>
            <person name="Pitluck S."/>
            <person name="Chertkov O."/>
            <person name="Detter J.C."/>
            <person name="Han C."/>
            <person name="Tapia R."/>
            <person name="Land M."/>
            <person name="Hauser L."/>
            <person name="Jeffries C."/>
            <person name="Kyrpides N."/>
            <person name="Ivanova N."/>
            <person name="Mikhailova N."/>
            <person name="Beauchemin N."/>
            <person name="Sen A."/>
            <person name="Sur S.A."/>
            <person name="Gtari M."/>
            <person name="Wall L."/>
            <person name="Tisa L."/>
            <person name="Woyke T."/>
        </authorList>
    </citation>
    <scope>NUCLEOTIDE SEQUENCE [LARGE SCALE GENOMIC DNA]</scope>
    <source>
        <strain evidence="2">DSM 45817 / CECT 9037 / EuI1c</strain>
    </source>
</reference>
<dbReference type="SUPFAM" id="SSF140453">
    <property type="entry name" value="EsxAB dimer-like"/>
    <property type="match status" value="1"/>
</dbReference>
<dbReference type="eggNOG" id="COG4842">
    <property type="taxonomic scope" value="Bacteria"/>
</dbReference>
<dbReference type="InParanoid" id="E3J3S8"/>
<dbReference type="Pfam" id="PF06013">
    <property type="entry name" value="WXG100"/>
    <property type="match status" value="1"/>
</dbReference>
<keyword evidence="2" id="KW-1185">Reference proteome</keyword>
<dbReference type="InterPro" id="IPR010310">
    <property type="entry name" value="T7SS_ESAT-6-like"/>
</dbReference>
<protein>
    <recommendedName>
        <fullName evidence="3">WXG100 family type VII secretion target</fullName>
    </recommendedName>
</protein>
<dbReference type="EMBL" id="CP002299">
    <property type="protein sequence ID" value="ADP79415.1"/>
    <property type="molecule type" value="Genomic_DNA"/>
</dbReference>
<gene>
    <name evidence="1" type="ordered locus">FraEuI1c_1348</name>
</gene>
<sequence>MANIQVDYEAIRSTSTALSRAQTDMEGQLTTLKGLIDNLVTSGFITDQASGRFHEAYVSWDTGTRQAMTGLTGMSRFLTDAISQHEQLDVTLGQAAGG</sequence>
<dbReference type="Gene3D" id="1.10.287.1060">
    <property type="entry name" value="ESAT-6-like"/>
    <property type="match status" value="1"/>
</dbReference>
<dbReference type="STRING" id="298654.FraEuI1c_1348"/>
<dbReference type="HOGENOM" id="CLU_163417_1_0_11"/>